<dbReference type="PRINTS" id="PR00081">
    <property type="entry name" value="GDHRDH"/>
</dbReference>
<dbReference type="PANTHER" id="PTHR43157:SF31">
    <property type="entry name" value="PHOSPHATIDYLINOSITOL-GLYCAN BIOSYNTHESIS CLASS F PROTEIN"/>
    <property type="match status" value="1"/>
</dbReference>
<sequence length="299" mass="32390">MRWTTEQIADQSGKTFLVTGANSGLGLVTARELAAKGGHVIMAVRNLGKGERAAAGIRGSVEVRHVDLADLDTVRALAADLHAGPTGIDVLVNNAGIMMPPRQLSAQGHELQFAANHLGHFALTLLLLDLIRERVVTVSSTMHKRGRIHYDDLDGGKRYSPMAFYAQSKFANVLFGLELHRRLRQAGDARRSLIAHPGYSDTNLQTAGPTGVAKAFMRIGNKVFAQSAEQGALNQLYAAVDPRAESGQFIGPDGFGENRGWPTVVQPIKPAEDEADAKRLWELSERLTGVRLSSADLRR</sequence>
<dbReference type="PANTHER" id="PTHR43157">
    <property type="entry name" value="PHOSPHATIDYLINOSITOL-GLYCAN BIOSYNTHESIS CLASS F PROTEIN-RELATED"/>
    <property type="match status" value="1"/>
</dbReference>
<dbReference type="RefSeq" id="WP_259861366.1">
    <property type="nucleotide sequence ID" value="NZ_BAAAST010000040.1"/>
</dbReference>
<proteinExistence type="predicted"/>
<protein>
    <submittedName>
        <fullName evidence="2">Oxidoreductase</fullName>
    </submittedName>
</protein>
<dbReference type="Pfam" id="PF00106">
    <property type="entry name" value="adh_short"/>
    <property type="match status" value="1"/>
</dbReference>
<dbReference type="Gene3D" id="3.40.50.720">
    <property type="entry name" value="NAD(P)-binding Rossmann-like Domain"/>
    <property type="match status" value="1"/>
</dbReference>
<reference evidence="2" key="1">
    <citation type="submission" date="2021-04" db="EMBL/GenBank/DDBJ databases">
        <authorList>
            <person name="Hartkoorn R.C."/>
            <person name="Beaudoing E."/>
            <person name="Hot D."/>
        </authorList>
    </citation>
    <scope>NUCLEOTIDE SEQUENCE</scope>
    <source>
        <strain evidence="2">NRRL B-16292</strain>
    </source>
</reference>
<keyword evidence="3" id="KW-1185">Reference proteome</keyword>
<name>A0ABY5W0K4_9ACTN</name>
<keyword evidence="1" id="KW-0560">Oxidoreductase</keyword>
<gene>
    <name evidence="2" type="ORF">Dfulv_04630</name>
</gene>
<dbReference type="Proteomes" id="UP001059617">
    <property type="component" value="Chromosome"/>
</dbReference>
<organism evidence="2 3">
    <name type="scientific">Dactylosporangium fulvum</name>
    <dbReference type="NCBI Taxonomy" id="53359"/>
    <lineage>
        <taxon>Bacteria</taxon>
        <taxon>Bacillati</taxon>
        <taxon>Actinomycetota</taxon>
        <taxon>Actinomycetes</taxon>
        <taxon>Micromonosporales</taxon>
        <taxon>Micromonosporaceae</taxon>
        <taxon>Dactylosporangium</taxon>
    </lineage>
</organism>
<evidence type="ECO:0000313" key="2">
    <source>
        <dbReference type="EMBL" id="UWP83572.1"/>
    </source>
</evidence>
<dbReference type="NCBIfam" id="NF004846">
    <property type="entry name" value="PRK06197.1"/>
    <property type="match status" value="1"/>
</dbReference>
<dbReference type="EMBL" id="CP073720">
    <property type="protein sequence ID" value="UWP83572.1"/>
    <property type="molecule type" value="Genomic_DNA"/>
</dbReference>
<evidence type="ECO:0000256" key="1">
    <source>
        <dbReference type="ARBA" id="ARBA00023002"/>
    </source>
</evidence>
<accession>A0ABY5W0K4</accession>
<dbReference type="InterPro" id="IPR002347">
    <property type="entry name" value="SDR_fam"/>
</dbReference>
<evidence type="ECO:0000313" key="3">
    <source>
        <dbReference type="Proteomes" id="UP001059617"/>
    </source>
</evidence>
<reference evidence="2" key="2">
    <citation type="submission" date="2022-09" db="EMBL/GenBank/DDBJ databases">
        <title>Biosynthetic gene clusters of Dactylosporangioum fulvum.</title>
        <authorList>
            <person name="Caradec T."/>
        </authorList>
    </citation>
    <scope>NUCLEOTIDE SEQUENCE</scope>
    <source>
        <strain evidence="2">NRRL B-16292</strain>
    </source>
</reference>
<dbReference type="SUPFAM" id="SSF51735">
    <property type="entry name" value="NAD(P)-binding Rossmann-fold domains"/>
    <property type="match status" value="1"/>
</dbReference>
<dbReference type="InterPro" id="IPR036291">
    <property type="entry name" value="NAD(P)-bd_dom_sf"/>
</dbReference>